<dbReference type="Proteomes" id="UP000201485">
    <property type="component" value="Segment"/>
</dbReference>
<dbReference type="SMART" id="SM00208">
    <property type="entry name" value="TNFR"/>
    <property type="match status" value="4"/>
</dbReference>
<dbReference type="GO" id="GO:0002720">
    <property type="term" value="P:positive regulation of cytokine production involved in immune response"/>
    <property type="evidence" value="ECO:0007669"/>
    <property type="project" value="TreeGrafter"/>
</dbReference>
<dbReference type="GeneID" id="25479098"/>
<reference evidence="3 5" key="1">
    <citation type="journal article" date="2015" name="PLoS Pathog.">
        <title>A Novel Virus Causes Scale Drop Disease in Lates calcarifer.</title>
        <authorList>
            <person name="de Groof A."/>
            <person name="Guelen L."/>
            <person name="Deijs M."/>
            <person name="van der Wal Y."/>
            <person name="Miyata M."/>
            <person name="Ng K.S."/>
            <person name="van Grinsven L."/>
            <person name="Simmelink B."/>
            <person name="Biermann Y."/>
            <person name="Grisez L."/>
            <person name="van Lent J."/>
            <person name="de Ronde A."/>
            <person name="Chang S.F."/>
            <person name="Schrier C."/>
            <person name="van der Hoek L."/>
        </authorList>
    </citation>
    <scope>NUCLEOTIDE SEQUENCE [LARGE SCALE GENOMIC DNA]</scope>
    <source>
        <strain evidence="3">C4575</strain>
    </source>
</reference>
<evidence type="ECO:0000313" key="3">
    <source>
        <dbReference type="EMBL" id="AKU37464.1"/>
    </source>
</evidence>
<dbReference type="PANTHER" id="PTHR46838">
    <property type="entry name" value="TUMOR NECROSIS FACTOR RECEPTOR SUPERFAMILY MEMBER 14"/>
    <property type="match status" value="1"/>
</dbReference>
<feature type="domain" description="TNFR-Cys" evidence="2">
    <location>
        <begin position="69"/>
        <end position="111"/>
    </location>
</feature>
<name>A0A0K1L6G9_9VIRU</name>
<evidence type="ECO:0000259" key="2">
    <source>
        <dbReference type="PROSITE" id="PS50050"/>
    </source>
</evidence>
<dbReference type="PANTHER" id="PTHR46838:SF1">
    <property type="entry name" value="TUMOR NECROSIS FACTOR RECEPTOR SUPERFAMILY MEMBER 14"/>
    <property type="match status" value="1"/>
</dbReference>
<proteinExistence type="predicted"/>
<reference evidence="4 6" key="2">
    <citation type="submission" date="2019-10" db="EMBL/GenBank/DDBJ databases">
        <authorList>
            <person name="Kayansamruaj P."/>
        </authorList>
    </citation>
    <scope>NUCLEOTIDE SEQUENCE [LARGE SCALE GENOMIC DNA]</scope>
    <source>
        <strain evidence="4">SDDV_Thai_2019</strain>
    </source>
</reference>
<keyword evidence="1" id="KW-1133">Transmembrane helix</keyword>
<dbReference type="RefSeq" id="YP_009163810.1">
    <property type="nucleotide sequence ID" value="NC_027778.1"/>
</dbReference>
<evidence type="ECO:0000313" key="5">
    <source>
        <dbReference type="Proteomes" id="UP000201485"/>
    </source>
</evidence>
<keyword evidence="5" id="KW-1185">Reference proteome</keyword>
<dbReference type="PROSITE" id="PS00652">
    <property type="entry name" value="TNFR_NGFR_1"/>
    <property type="match status" value="2"/>
</dbReference>
<dbReference type="PROSITE" id="PS50050">
    <property type="entry name" value="TNFR_NGFR_2"/>
    <property type="match status" value="1"/>
</dbReference>
<accession>A0A0K1L6G9</accession>
<protein>
    <submittedName>
        <fullName evidence="3">ORF_049R</fullName>
    </submittedName>
    <submittedName>
        <fullName evidence="4">Tumor necrosis factor receptor superfamily member</fullName>
    </submittedName>
</protein>
<evidence type="ECO:0000256" key="1">
    <source>
        <dbReference type="SAM" id="Phobius"/>
    </source>
</evidence>
<evidence type="ECO:0000313" key="4">
    <source>
        <dbReference type="EMBL" id="QLI60720.1"/>
    </source>
</evidence>
<keyword evidence="1" id="KW-0472">Membrane</keyword>
<dbReference type="SUPFAM" id="SSF57586">
    <property type="entry name" value="TNF receptor-like"/>
    <property type="match status" value="2"/>
</dbReference>
<gene>
    <name evidence="3" type="ORF">SDDV_049</name>
</gene>
<feature type="transmembrane region" description="Helical" evidence="1">
    <location>
        <begin position="199"/>
        <end position="226"/>
    </location>
</feature>
<dbReference type="EMBL" id="KR139659">
    <property type="protein sequence ID" value="AKU37464.1"/>
    <property type="molecule type" value="Genomic_DNA"/>
</dbReference>
<dbReference type="GO" id="GO:0050830">
    <property type="term" value="P:defense response to Gram-positive bacterium"/>
    <property type="evidence" value="ECO:0007669"/>
    <property type="project" value="TreeGrafter"/>
</dbReference>
<keyword evidence="4" id="KW-0675">Receptor</keyword>
<organism evidence="3 5">
    <name type="scientific">Scale drop disease virus</name>
    <dbReference type="NCBI Taxonomy" id="1697349"/>
    <lineage>
        <taxon>Viruses</taxon>
        <taxon>Varidnaviria</taxon>
        <taxon>Bamfordvirae</taxon>
        <taxon>Nucleocytoviricota</taxon>
        <taxon>Megaviricetes</taxon>
        <taxon>Pimascovirales</taxon>
        <taxon>Pimascovirales incertae sedis</taxon>
        <taxon>Iridoviridae</taxon>
        <taxon>Alphairidovirinae</taxon>
        <taxon>Megalocytivirus</taxon>
        <taxon>Megalocytivirus lates1</taxon>
    </lineage>
</organism>
<dbReference type="Gene3D" id="2.10.50.10">
    <property type="entry name" value="Tumor Necrosis Factor Receptor, subunit A, domain 2"/>
    <property type="match status" value="3"/>
</dbReference>
<dbReference type="InterPro" id="IPR001368">
    <property type="entry name" value="TNFR/NGFR_Cys_rich_reg"/>
</dbReference>
<dbReference type="Pfam" id="PF00020">
    <property type="entry name" value="TNFR_c6"/>
    <property type="match status" value="1"/>
</dbReference>
<evidence type="ECO:0000313" key="6">
    <source>
        <dbReference type="Proteomes" id="UP000510602"/>
    </source>
</evidence>
<keyword evidence="1" id="KW-0812">Transmembrane</keyword>
<dbReference type="KEGG" id="vg:25479098"/>
<dbReference type="OrthoDB" id="11333at10239"/>
<dbReference type="EMBL" id="MN562489">
    <property type="protein sequence ID" value="QLI60720.1"/>
    <property type="molecule type" value="Genomic_DNA"/>
</dbReference>
<dbReference type="Proteomes" id="UP000510602">
    <property type="component" value="Segment"/>
</dbReference>
<sequence length="232" mass="25964">MATFLLVVLFTTSAAKTLFYNDNIESCNHVDQYSVYNNTHIWCCKSCPLGHHIVTPCTYSNRTDTTCKPCANGTYNNFPTLLTKYCLPCTTCNDRNLQIYKPCNGLHDSICTPLPNHYCIQGTFYDCKIAKPYSLHCKPGFFITSNGTLTKDIMCTLCPDGTWSAHGVNCTKHTTCKESGLFLVKDGTSYSDNTCGVPLHYIIVNMIFTIAILLHVICIHYSVVIVTHVKQE</sequence>
<dbReference type="GO" id="GO:0050829">
    <property type="term" value="P:defense response to Gram-negative bacterium"/>
    <property type="evidence" value="ECO:0007669"/>
    <property type="project" value="TreeGrafter"/>
</dbReference>